<dbReference type="InterPro" id="IPR005471">
    <property type="entry name" value="Tscrpt_reg_IclR_N"/>
</dbReference>
<dbReference type="PROSITE" id="PS51078">
    <property type="entry name" value="ICLR_ED"/>
    <property type="match status" value="1"/>
</dbReference>
<evidence type="ECO:0000259" key="8">
    <source>
        <dbReference type="PROSITE" id="PS51078"/>
    </source>
</evidence>
<dbReference type="RefSeq" id="WP_183320153.1">
    <property type="nucleotide sequence ID" value="NZ_JACHVQ010000001.1"/>
</dbReference>
<keyword evidence="4" id="KW-0804">Transcription</keyword>
<dbReference type="InterPro" id="IPR029016">
    <property type="entry name" value="GAF-like_dom_sf"/>
</dbReference>
<dbReference type="Pfam" id="PF01614">
    <property type="entry name" value="IclR_C"/>
    <property type="match status" value="1"/>
</dbReference>
<evidence type="ECO:0000256" key="6">
    <source>
        <dbReference type="ARBA" id="ARBA00070406"/>
    </source>
</evidence>
<dbReference type="FunFam" id="1.10.10.10:FF:000056">
    <property type="entry name" value="IclR family transcriptional regulator"/>
    <property type="match status" value="1"/>
</dbReference>
<proteinExistence type="predicted"/>
<dbReference type="PANTHER" id="PTHR30136:SF24">
    <property type="entry name" value="HTH-TYPE TRANSCRIPTIONAL REPRESSOR ALLR"/>
    <property type="match status" value="1"/>
</dbReference>
<protein>
    <recommendedName>
        <fullName evidence="6">Glycerol operon regulatory protein</fullName>
    </recommendedName>
</protein>
<dbReference type="Pfam" id="PF09339">
    <property type="entry name" value="HTH_IclR"/>
    <property type="match status" value="1"/>
</dbReference>
<evidence type="ECO:0000313" key="10">
    <source>
        <dbReference type="Proteomes" id="UP000559182"/>
    </source>
</evidence>
<name>A0A839N3S0_9MICO</name>
<keyword evidence="3 9" id="KW-0238">DNA-binding</keyword>
<keyword evidence="2" id="KW-0805">Transcription regulation</keyword>
<keyword evidence="10" id="KW-1185">Reference proteome</keyword>
<gene>
    <name evidence="9" type="ORF">FHU39_001941</name>
</gene>
<evidence type="ECO:0000259" key="7">
    <source>
        <dbReference type="PROSITE" id="PS51077"/>
    </source>
</evidence>
<evidence type="ECO:0000256" key="5">
    <source>
        <dbReference type="ARBA" id="ARBA00058938"/>
    </source>
</evidence>
<dbReference type="AlphaFoldDB" id="A0A839N3S0"/>
<dbReference type="InterPro" id="IPR036390">
    <property type="entry name" value="WH_DNA-bd_sf"/>
</dbReference>
<feature type="domain" description="IclR-ED" evidence="8">
    <location>
        <begin position="79"/>
        <end position="258"/>
    </location>
</feature>
<evidence type="ECO:0000256" key="1">
    <source>
        <dbReference type="ARBA" id="ARBA00022798"/>
    </source>
</evidence>
<evidence type="ECO:0000256" key="4">
    <source>
        <dbReference type="ARBA" id="ARBA00023163"/>
    </source>
</evidence>
<dbReference type="SUPFAM" id="SSF46785">
    <property type="entry name" value="Winged helix' DNA-binding domain"/>
    <property type="match status" value="1"/>
</dbReference>
<comment type="function">
    <text evidence="5">May be an activator protein for the gylABX operon.</text>
</comment>
<dbReference type="Gene3D" id="1.10.10.10">
    <property type="entry name" value="Winged helix-like DNA-binding domain superfamily/Winged helix DNA-binding domain"/>
    <property type="match status" value="1"/>
</dbReference>
<dbReference type="InterPro" id="IPR036388">
    <property type="entry name" value="WH-like_DNA-bd_sf"/>
</dbReference>
<dbReference type="SUPFAM" id="SSF55781">
    <property type="entry name" value="GAF domain-like"/>
    <property type="match status" value="1"/>
</dbReference>
<dbReference type="Proteomes" id="UP000559182">
    <property type="component" value="Unassembled WGS sequence"/>
</dbReference>
<reference evidence="9 10" key="1">
    <citation type="submission" date="2020-08" db="EMBL/GenBank/DDBJ databases">
        <title>Sequencing the genomes of 1000 actinobacteria strains.</title>
        <authorList>
            <person name="Klenk H.-P."/>
        </authorList>
    </citation>
    <scope>NUCLEOTIDE SEQUENCE [LARGE SCALE GENOMIC DNA]</scope>
    <source>
        <strain evidence="9 10">DSM 105369</strain>
    </source>
</reference>
<dbReference type="GO" id="GO:0003700">
    <property type="term" value="F:DNA-binding transcription factor activity"/>
    <property type="evidence" value="ECO:0007669"/>
    <property type="project" value="TreeGrafter"/>
</dbReference>
<keyword evidence="1" id="KW-0319">Glycerol metabolism</keyword>
<sequence length="258" mass="27620">MSRNEPGSSHTPVDGGVQSVASALDVLDCFATDPELGITEIARRIGVAKSTAHRLVTTLTSRGLLERSADQRRYRLGMHTFALGQLALERNTIRSRALPTMQQLQRMTGATVHLSVWEGAEVVYLERLLGRNCAELISVGRRLPSHCTSSGKVMAAYSPIFEHARTAAGFPRFTAASIHDTRGYLSALDRVRVQNYATNVEEAVEGYSSVAAPILDHRRTARAAISIAAPSAVLAGSLGATARLVQGAAKQLSAALCL</sequence>
<dbReference type="GO" id="GO:0045892">
    <property type="term" value="P:negative regulation of DNA-templated transcription"/>
    <property type="evidence" value="ECO:0007669"/>
    <property type="project" value="TreeGrafter"/>
</dbReference>
<evidence type="ECO:0000256" key="3">
    <source>
        <dbReference type="ARBA" id="ARBA00023125"/>
    </source>
</evidence>
<dbReference type="PANTHER" id="PTHR30136">
    <property type="entry name" value="HELIX-TURN-HELIX TRANSCRIPTIONAL REGULATOR, ICLR FAMILY"/>
    <property type="match status" value="1"/>
</dbReference>
<dbReference type="PROSITE" id="PS51077">
    <property type="entry name" value="HTH_ICLR"/>
    <property type="match status" value="1"/>
</dbReference>
<dbReference type="InterPro" id="IPR050707">
    <property type="entry name" value="HTH_MetabolicPath_Reg"/>
</dbReference>
<dbReference type="GO" id="GO:0003677">
    <property type="term" value="F:DNA binding"/>
    <property type="evidence" value="ECO:0007669"/>
    <property type="project" value="UniProtKB-KW"/>
</dbReference>
<dbReference type="SMART" id="SM00346">
    <property type="entry name" value="HTH_ICLR"/>
    <property type="match status" value="1"/>
</dbReference>
<dbReference type="GO" id="GO:0006071">
    <property type="term" value="P:glycerol metabolic process"/>
    <property type="evidence" value="ECO:0007669"/>
    <property type="project" value="UniProtKB-KW"/>
</dbReference>
<accession>A0A839N3S0</accession>
<comment type="caution">
    <text evidence="9">The sequence shown here is derived from an EMBL/GenBank/DDBJ whole genome shotgun (WGS) entry which is preliminary data.</text>
</comment>
<evidence type="ECO:0000256" key="2">
    <source>
        <dbReference type="ARBA" id="ARBA00023015"/>
    </source>
</evidence>
<dbReference type="Gene3D" id="3.30.450.40">
    <property type="match status" value="1"/>
</dbReference>
<evidence type="ECO:0000313" key="9">
    <source>
        <dbReference type="EMBL" id="MBB2891957.1"/>
    </source>
</evidence>
<organism evidence="9 10">
    <name type="scientific">Flexivirga oryzae</name>
    <dbReference type="NCBI Taxonomy" id="1794944"/>
    <lineage>
        <taxon>Bacteria</taxon>
        <taxon>Bacillati</taxon>
        <taxon>Actinomycetota</taxon>
        <taxon>Actinomycetes</taxon>
        <taxon>Micrococcales</taxon>
        <taxon>Dermacoccaceae</taxon>
        <taxon>Flexivirga</taxon>
    </lineage>
</organism>
<dbReference type="InterPro" id="IPR014757">
    <property type="entry name" value="Tscrpt_reg_IclR_C"/>
</dbReference>
<feature type="domain" description="HTH iclR-type" evidence="7">
    <location>
        <begin position="17"/>
        <end position="78"/>
    </location>
</feature>
<dbReference type="EMBL" id="JACHVQ010000001">
    <property type="protein sequence ID" value="MBB2891957.1"/>
    <property type="molecule type" value="Genomic_DNA"/>
</dbReference>